<evidence type="ECO:0000256" key="2">
    <source>
        <dbReference type="ARBA" id="ARBA00006555"/>
    </source>
</evidence>
<evidence type="ECO:0000256" key="11">
    <source>
        <dbReference type="SAM" id="SignalP"/>
    </source>
</evidence>
<dbReference type="Proteomes" id="UP001256588">
    <property type="component" value="Unassembled WGS sequence"/>
</dbReference>
<feature type="chain" id="PRO_5046864858" evidence="11">
    <location>
        <begin position="42"/>
        <end position="150"/>
    </location>
</feature>
<dbReference type="RefSeq" id="WP_310234746.1">
    <property type="nucleotide sequence ID" value="NZ_JAVDWO010000006.1"/>
</dbReference>
<keyword evidence="4" id="KW-1003">Cell membrane</keyword>
<dbReference type="InterPro" id="IPR006260">
    <property type="entry name" value="TonB/TolA_C"/>
</dbReference>
<dbReference type="Gene3D" id="3.30.1150.10">
    <property type="match status" value="1"/>
</dbReference>
<name>A0ABU1XWG1_9GAMM</name>
<keyword evidence="14" id="KW-1185">Reference proteome</keyword>
<keyword evidence="3" id="KW-0813">Transport</keyword>
<evidence type="ECO:0000256" key="6">
    <source>
        <dbReference type="ARBA" id="ARBA00022692"/>
    </source>
</evidence>
<dbReference type="InterPro" id="IPR051045">
    <property type="entry name" value="TonB-dependent_transducer"/>
</dbReference>
<dbReference type="PANTHER" id="PTHR33446:SF2">
    <property type="entry name" value="PROTEIN TONB"/>
    <property type="match status" value="1"/>
</dbReference>
<dbReference type="SUPFAM" id="SSF74653">
    <property type="entry name" value="TolA/TonB C-terminal domain"/>
    <property type="match status" value="1"/>
</dbReference>
<keyword evidence="7" id="KW-0653">Protein transport</keyword>
<evidence type="ECO:0000259" key="12">
    <source>
        <dbReference type="PROSITE" id="PS52015"/>
    </source>
</evidence>
<dbReference type="NCBIfam" id="TIGR01352">
    <property type="entry name" value="tonB_Cterm"/>
    <property type="match status" value="1"/>
</dbReference>
<dbReference type="InterPro" id="IPR037682">
    <property type="entry name" value="TonB_C"/>
</dbReference>
<comment type="subcellular location">
    <subcellularLocation>
        <location evidence="1">Cell inner membrane</location>
        <topology evidence="1">Single-pass membrane protein</topology>
        <orientation evidence="1">Periplasmic side</orientation>
    </subcellularLocation>
</comment>
<feature type="compositionally biased region" description="Polar residues" evidence="10">
    <location>
        <begin position="9"/>
        <end position="20"/>
    </location>
</feature>
<dbReference type="EMBL" id="JAVDWO010000006">
    <property type="protein sequence ID" value="MDR7193058.1"/>
    <property type="molecule type" value="Genomic_DNA"/>
</dbReference>
<organism evidence="13 14">
    <name type="scientific">Luteimonas terrae</name>
    <dbReference type="NCBI Taxonomy" id="1530191"/>
    <lineage>
        <taxon>Bacteria</taxon>
        <taxon>Pseudomonadati</taxon>
        <taxon>Pseudomonadota</taxon>
        <taxon>Gammaproteobacteria</taxon>
        <taxon>Lysobacterales</taxon>
        <taxon>Lysobacteraceae</taxon>
        <taxon>Luteimonas</taxon>
    </lineage>
</organism>
<gene>
    <name evidence="13" type="ORF">J2W68_001786</name>
</gene>
<feature type="domain" description="TonB C-terminal" evidence="12">
    <location>
        <begin position="61"/>
        <end position="150"/>
    </location>
</feature>
<dbReference type="PANTHER" id="PTHR33446">
    <property type="entry name" value="PROTEIN TONB-RELATED"/>
    <property type="match status" value="1"/>
</dbReference>
<keyword evidence="8" id="KW-1133">Transmembrane helix</keyword>
<evidence type="ECO:0000313" key="14">
    <source>
        <dbReference type="Proteomes" id="UP001256588"/>
    </source>
</evidence>
<keyword evidence="9" id="KW-0472">Membrane</keyword>
<keyword evidence="11" id="KW-0732">Signal</keyword>
<feature type="signal peptide" evidence="11">
    <location>
        <begin position="1"/>
        <end position="41"/>
    </location>
</feature>
<evidence type="ECO:0000256" key="3">
    <source>
        <dbReference type="ARBA" id="ARBA00022448"/>
    </source>
</evidence>
<protein>
    <submittedName>
        <fullName evidence="13">TonB family protein</fullName>
    </submittedName>
</protein>
<comment type="similarity">
    <text evidence="2">Belongs to the TonB family.</text>
</comment>
<dbReference type="Pfam" id="PF03544">
    <property type="entry name" value="TonB_C"/>
    <property type="match status" value="1"/>
</dbReference>
<evidence type="ECO:0000256" key="7">
    <source>
        <dbReference type="ARBA" id="ARBA00022927"/>
    </source>
</evidence>
<evidence type="ECO:0000313" key="13">
    <source>
        <dbReference type="EMBL" id="MDR7193058.1"/>
    </source>
</evidence>
<keyword evidence="5" id="KW-0997">Cell inner membrane</keyword>
<proteinExistence type="inferred from homology"/>
<dbReference type="PROSITE" id="PS52015">
    <property type="entry name" value="TONB_CTD"/>
    <property type="match status" value="1"/>
</dbReference>
<evidence type="ECO:0000256" key="1">
    <source>
        <dbReference type="ARBA" id="ARBA00004383"/>
    </source>
</evidence>
<feature type="region of interest" description="Disordered" evidence="10">
    <location>
        <begin position="1"/>
        <end position="22"/>
    </location>
</feature>
<evidence type="ECO:0000256" key="5">
    <source>
        <dbReference type="ARBA" id="ARBA00022519"/>
    </source>
</evidence>
<comment type="caution">
    <text evidence="13">The sequence shown here is derived from an EMBL/GenBank/DDBJ whole genome shotgun (WGS) entry which is preliminary data.</text>
</comment>
<evidence type="ECO:0000256" key="10">
    <source>
        <dbReference type="SAM" id="MobiDB-lite"/>
    </source>
</evidence>
<evidence type="ECO:0000256" key="9">
    <source>
        <dbReference type="ARBA" id="ARBA00023136"/>
    </source>
</evidence>
<accession>A0ABU1XWG1</accession>
<evidence type="ECO:0000256" key="4">
    <source>
        <dbReference type="ARBA" id="ARBA00022475"/>
    </source>
</evidence>
<sequence length="150" mass="15211">MPPLPTTAPVRSTPQAQASRSARWRTVGVAAALCLTSAASANGGAVPASGTHAGPAAASYGASIDIRSKNTQPARYPREAAQAGITGTVIVQVEVDAQGALQTVSVEKSSGSPALDTAAIEAARRWTYGPAMHEGAPTAGRVRIPVDFHL</sequence>
<evidence type="ECO:0000256" key="8">
    <source>
        <dbReference type="ARBA" id="ARBA00022989"/>
    </source>
</evidence>
<keyword evidence="6" id="KW-0812">Transmembrane</keyword>
<reference evidence="13 14" key="1">
    <citation type="submission" date="2023-07" db="EMBL/GenBank/DDBJ databases">
        <title>Sorghum-associated microbial communities from plants grown in Nebraska, USA.</title>
        <authorList>
            <person name="Schachtman D."/>
        </authorList>
    </citation>
    <scope>NUCLEOTIDE SEQUENCE [LARGE SCALE GENOMIC DNA]</scope>
    <source>
        <strain evidence="13 14">4099</strain>
    </source>
</reference>